<sequence>MDIKPFVNKMKEIQGKLLEYLDKESDIEENFQNFIQVLNDQDIFNNKSEFKLILYLILRVSINHHRSIQFYEKNNSILTYFKDTIIKYFTNNEIFNIFKKDKVLLLFLIKNNTLKIDDQLVKEILGIRGYMHFFVKEIASYFQGQQLEVDSSKKEDDEHFEQSRKLGESDSYICQLIRNDKIEEFITFVNKYNYDLNSPTEITIFNTNKLLDNKRTTLIEYATFFGSIQIFKYLYLNKVKLSPSLWIHAIHSDNEEIIKYLEQNKLKLDSNFEEVYKEAIICHHNEMAIYIQKKYLKKKKVDCFAECIKSFNFSFFANDFAGHLSEFVRYDYLPIVEILLKNKKIDVNKKTILSIFYFLI</sequence>
<protein>
    <recommendedName>
        <fullName evidence="3">DUF3447 domain-containing protein</fullName>
    </recommendedName>
</protein>
<dbReference type="InterPro" id="IPR036770">
    <property type="entry name" value="Ankyrin_rpt-contain_sf"/>
</dbReference>
<reference evidence="1 2" key="1">
    <citation type="submission" date="2024-04" db="EMBL/GenBank/DDBJ databases">
        <title>Tritrichomonas musculus Genome.</title>
        <authorList>
            <person name="Alves-Ferreira E."/>
            <person name="Grigg M."/>
            <person name="Lorenzi H."/>
            <person name="Galac M."/>
        </authorList>
    </citation>
    <scope>NUCLEOTIDE SEQUENCE [LARGE SCALE GENOMIC DNA]</scope>
    <source>
        <strain evidence="1 2">EAF2021</strain>
    </source>
</reference>
<comment type="caution">
    <text evidence="1">The sequence shown here is derived from an EMBL/GenBank/DDBJ whole genome shotgun (WGS) entry which is preliminary data.</text>
</comment>
<dbReference type="Proteomes" id="UP001470230">
    <property type="component" value="Unassembled WGS sequence"/>
</dbReference>
<dbReference type="PANTHER" id="PTHR24159:SF5">
    <property type="entry name" value="ANK_REP_REGION DOMAIN-CONTAINING PROTEIN"/>
    <property type="match status" value="1"/>
</dbReference>
<dbReference type="SUPFAM" id="SSF48403">
    <property type="entry name" value="Ankyrin repeat"/>
    <property type="match status" value="1"/>
</dbReference>
<organism evidence="1 2">
    <name type="scientific">Tritrichomonas musculus</name>
    <dbReference type="NCBI Taxonomy" id="1915356"/>
    <lineage>
        <taxon>Eukaryota</taxon>
        <taxon>Metamonada</taxon>
        <taxon>Parabasalia</taxon>
        <taxon>Tritrichomonadida</taxon>
        <taxon>Tritrichomonadidae</taxon>
        <taxon>Tritrichomonas</taxon>
    </lineage>
</organism>
<dbReference type="PANTHER" id="PTHR24159">
    <property type="match status" value="1"/>
</dbReference>
<name>A0ABR2KL09_9EUKA</name>
<evidence type="ECO:0000313" key="2">
    <source>
        <dbReference type="Proteomes" id="UP001470230"/>
    </source>
</evidence>
<dbReference type="EMBL" id="JAPFFF010000004">
    <property type="protein sequence ID" value="KAK8891526.1"/>
    <property type="molecule type" value="Genomic_DNA"/>
</dbReference>
<evidence type="ECO:0008006" key="3">
    <source>
        <dbReference type="Google" id="ProtNLM"/>
    </source>
</evidence>
<gene>
    <name evidence="1" type="ORF">M9Y10_028738</name>
</gene>
<keyword evidence="2" id="KW-1185">Reference proteome</keyword>
<proteinExistence type="predicted"/>
<accession>A0ABR2KL09</accession>
<evidence type="ECO:0000313" key="1">
    <source>
        <dbReference type="EMBL" id="KAK8891526.1"/>
    </source>
</evidence>